<dbReference type="InterPro" id="IPR000608">
    <property type="entry name" value="UBC"/>
</dbReference>
<protein>
    <submittedName>
        <fullName evidence="5">Ubiquitin-conjugating enzyme</fullName>
    </submittedName>
</protein>
<dbReference type="GO" id="GO:0005524">
    <property type="term" value="F:ATP binding"/>
    <property type="evidence" value="ECO:0007669"/>
    <property type="project" value="UniProtKB-KW"/>
</dbReference>
<gene>
    <name evidence="5" type="ORF">NADFUDRAFT_48004</name>
</gene>
<reference evidence="5 6" key="1">
    <citation type="journal article" date="2016" name="Proc. Natl. Acad. Sci. U.S.A.">
        <title>Comparative genomics of biotechnologically important yeasts.</title>
        <authorList>
            <person name="Riley R."/>
            <person name="Haridas S."/>
            <person name="Wolfe K.H."/>
            <person name="Lopes M.R."/>
            <person name="Hittinger C.T."/>
            <person name="Goeker M."/>
            <person name="Salamov A.A."/>
            <person name="Wisecaver J.H."/>
            <person name="Long T.M."/>
            <person name="Calvey C.H."/>
            <person name="Aerts A.L."/>
            <person name="Barry K.W."/>
            <person name="Choi C."/>
            <person name="Clum A."/>
            <person name="Coughlan A.Y."/>
            <person name="Deshpande S."/>
            <person name="Douglass A.P."/>
            <person name="Hanson S.J."/>
            <person name="Klenk H.-P."/>
            <person name="LaButti K.M."/>
            <person name="Lapidus A."/>
            <person name="Lindquist E.A."/>
            <person name="Lipzen A.M."/>
            <person name="Meier-Kolthoff J.P."/>
            <person name="Ohm R.A."/>
            <person name="Otillar R.P."/>
            <person name="Pangilinan J.L."/>
            <person name="Peng Y."/>
            <person name="Rokas A."/>
            <person name="Rosa C.A."/>
            <person name="Scheuner C."/>
            <person name="Sibirny A.A."/>
            <person name="Slot J.C."/>
            <person name="Stielow J.B."/>
            <person name="Sun H."/>
            <person name="Kurtzman C.P."/>
            <person name="Blackwell M."/>
            <person name="Grigoriev I.V."/>
            <person name="Jeffries T.W."/>
        </authorList>
    </citation>
    <scope>NUCLEOTIDE SEQUENCE [LARGE SCALE GENOMIC DNA]</scope>
    <source>
        <strain evidence="5 6">DSM 6958</strain>
    </source>
</reference>
<dbReference type="Gene3D" id="3.10.110.10">
    <property type="entry name" value="Ubiquitin Conjugating Enzyme"/>
    <property type="match status" value="1"/>
</dbReference>
<name>A0A1E3PE23_9ASCO</name>
<evidence type="ECO:0000256" key="2">
    <source>
        <dbReference type="ARBA" id="ARBA00022786"/>
    </source>
</evidence>
<accession>A0A1E3PE23</accession>
<evidence type="ECO:0000256" key="3">
    <source>
        <dbReference type="ARBA" id="ARBA00022840"/>
    </source>
</evidence>
<evidence type="ECO:0000313" key="5">
    <source>
        <dbReference type="EMBL" id="ODQ63655.1"/>
    </source>
</evidence>
<dbReference type="STRING" id="857566.A0A1E3PE23"/>
<sequence>MDICKRRLMKELSTAEKGLPSGLTLVSANDLTSWYIDITVDSNSLYQGQIYRLMFMYSPNYPMKVPNVQFVPDENRPIPIHPHIYANGHICLDILGDGWTPVQNTVSVCLSIQSMLAGNHTNERPPDNDSYVRSAPKYAQDSRFIYHDDSV</sequence>
<dbReference type="PANTHER" id="PTHR24067">
    <property type="entry name" value="UBIQUITIN-CONJUGATING ENZYME E2"/>
    <property type="match status" value="1"/>
</dbReference>
<dbReference type="InterPro" id="IPR016135">
    <property type="entry name" value="UBQ-conjugating_enzyme/RWD"/>
</dbReference>
<feature type="domain" description="UBC core" evidence="4">
    <location>
        <begin position="3"/>
        <end position="151"/>
    </location>
</feature>
<dbReference type="EMBL" id="KV454414">
    <property type="protein sequence ID" value="ODQ63655.1"/>
    <property type="molecule type" value="Genomic_DNA"/>
</dbReference>
<evidence type="ECO:0000259" key="4">
    <source>
        <dbReference type="PROSITE" id="PS50127"/>
    </source>
</evidence>
<evidence type="ECO:0000313" key="6">
    <source>
        <dbReference type="Proteomes" id="UP000095009"/>
    </source>
</evidence>
<keyword evidence="1" id="KW-0547">Nucleotide-binding</keyword>
<keyword evidence="2" id="KW-0833">Ubl conjugation pathway</keyword>
<dbReference type="OrthoDB" id="406833at2759"/>
<dbReference type="Pfam" id="PF00179">
    <property type="entry name" value="UQ_con"/>
    <property type="match status" value="1"/>
</dbReference>
<dbReference type="InterPro" id="IPR050113">
    <property type="entry name" value="Ub_conjugating_enzyme"/>
</dbReference>
<keyword evidence="3" id="KW-0067">ATP-binding</keyword>
<proteinExistence type="predicted"/>
<dbReference type="Proteomes" id="UP000095009">
    <property type="component" value="Unassembled WGS sequence"/>
</dbReference>
<evidence type="ECO:0000256" key="1">
    <source>
        <dbReference type="ARBA" id="ARBA00022741"/>
    </source>
</evidence>
<organism evidence="5 6">
    <name type="scientific">Nadsonia fulvescens var. elongata DSM 6958</name>
    <dbReference type="NCBI Taxonomy" id="857566"/>
    <lineage>
        <taxon>Eukaryota</taxon>
        <taxon>Fungi</taxon>
        <taxon>Dikarya</taxon>
        <taxon>Ascomycota</taxon>
        <taxon>Saccharomycotina</taxon>
        <taxon>Dipodascomycetes</taxon>
        <taxon>Dipodascales</taxon>
        <taxon>Dipodascales incertae sedis</taxon>
        <taxon>Nadsonia</taxon>
    </lineage>
</organism>
<dbReference type="SMART" id="SM00212">
    <property type="entry name" value="UBCc"/>
    <property type="match status" value="1"/>
</dbReference>
<dbReference type="FunFam" id="3.10.110.10:FF:000072">
    <property type="entry name" value="Ubiquitin-conjugating enzyme E2 W"/>
    <property type="match status" value="1"/>
</dbReference>
<dbReference type="AlphaFoldDB" id="A0A1E3PE23"/>
<keyword evidence="6" id="KW-1185">Reference proteome</keyword>
<dbReference type="SUPFAM" id="SSF54495">
    <property type="entry name" value="UBC-like"/>
    <property type="match status" value="1"/>
</dbReference>
<dbReference type="CDD" id="cd23808">
    <property type="entry name" value="UBCc_UBE2W"/>
    <property type="match status" value="1"/>
</dbReference>
<dbReference type="PROSITE" id="PS50127">
    <property type="entry name" value="UBC_2"/>
    <property type="match status" value="1"/>
</dbReference>